<dbReference type="GO" id="GO:0016757">
    <property type="term" value="F:glycosyltransferase activity"/>
    <property type="evidence" value="ECO:0007669"/>
    <property type="project" value="InterPro"/>
</dbReference>
<gene>
    <name evidence="2" type="ORF">ONT16_16670</name>
</gene>
<organism evidence="2 3">
    <name type="scientific">Segatella copri</name>
    <dbReference type="NCBI Taxonomy" id="165179"/>
    <lineage>
        <taxon>Bacteria</taxon>
        <taxon>Pseudomonadati</taxon>
        <taxon>Bacteroidota</taxon>
        <taxon>Bacteroidia</taxon>
        <taxon>Bacteroidales</taxon>
        <taxon>Prevotellaceae</taxon>
        <taxon>Segatella</taxon>
    </lineage>
</organism>
<dbReference type="Gene3D" id="3.40.50.11090">
    <property type="match status" value="1"/>
</dbReference>
<protein>
    <submittedName>
        <fullName evidence="2">Glycosyltransferase family 4 protein</fullName>
    </submittedName>
</protein>
<dbReference type="EMBL" id="JAPDVK010000006">
    <property type="protein sequence ID" value="MCW4129845.1"/>
    <property type="molecule type" value="Genomic_DNA"/>
</dbReference>
<reference evidence="2" key="1">
    <citation type="submission" date="2022-11" db="EMBL/GenBank/DDBJ databases">
        <title>Genomic repertoires linked with pathogenic potency of arthritogenic Prevotella copri isolated from the gut of rheumatoid arthritis patients.</title>
        <authorList>
            <person name="Nii T."/>
            <person name="Maeda Y."/>
            <person name="Motooka D."/>
            <person name="Naito M."/>
            <person name="Matsumoto Y."/>
            <person name="Ogawa T."/>
            <person name="Oguro-Igashira E."/>
            <person name="Kishikawa T."/>
            <person name="Yamashita M."/>
            <person name="Koizumi S."/>
            <person name="Kurakawa T."/>
            <person name="Okumura R."/>
            <person name="Kayama H."/>
            <person name="Murakami M."/>
            <person name="Sakaguchi T."/>
            <person name="Das B."/>
            <person name="Nakamura S."/>
            <person name="Okada Y."/>
            <person name="Kumanogoh A."/>
            <person name="Takeda K."/>
        </authorList>
    </citation>
    <scope>NUCLEOTIDE SEQUENCE</scope>
    <source>
        <strain evidence="2">F3-75</strain>
    </source>
</reference>
<dbReference type="SUPFAM" id="SSF53756">
    <property type="entry name" value="UDP-Glycosyltransferase/glycogen phosphorylase"/>
    <property type="match status" value="1"/>
</dbReference>
<sequence>MKQITFLLFGPCSSPGGGYKIIFEHANRLVQSGFKVNIVCPVSLNWLKGSLYYKIQCIYAYFLRKFKIGYDCSCWFPIDKRVKFYLTYSLNYRHVPKSDIYIATEVRTAPYLNSYPIEASRKFYFIQDYENWFISDEQVRSTYHYKMNKFVITNWLKDIIEKEESEKCTLVPNGFDFEEYKVTMPIESRNKYIISILYHHHARKDCKTALKALDIVKQKYPQIKVLAFGACPNPGLPEWYEYSQQPNSQKHLRINNEAAIYVGSSKIEGFGLTVGEAMLCGEAVACTDNLGYQEMAKHEKTALLSPIKDPNQLAENIIRLIEDDELRIRLATNGQRYVKEHFTWEKSQTVLKNLLNQC</sequence>
<dbReference type="PANTHER" id="PTHR12526">
    <property type="entry name" value="GLYCOSYLTRANSFERASE"/>
    <property type="match status" value="1"/>
</dbReference>
<dbReference type="AlphaFoldDB" id="A0AAP3BEX4"/>
<accession>A0AAP3BEX4</accession>
<dbReference type="Proteomes" id="UP001209344">
    <property type="component" value="Unassembled WGS sequence"/>
</dbReference>
<evidence type="ECO:0000313" key="3">
    <source>
        <dbReference type="Proteomes" id="UP001209344"/>
    </source>
</evidence>
<dbReference type="RefSeq" id="WP_264967220.1">
    <property type="nucleotide sequence ID" value="NZ_JAPDVK010000006.1"/>
</dbReference>
<proteinExistence type="predicted"/>
<dbReference type="Pfam" id="PF00534">
    <property type="entry name" value="Glycos_transf_1"/>
    <property type="match status" value="1"/>
</dbReference>
<dbReference type="InterPro" id="IPR001296">
    <property type="entry name" value="Glyco_trans_1"/>
</dbReference>
<evidence type="ECO:0000313" key="2">
    <source>
        <dbReference type="EMBL" id="MCW4129845.1"/>
    </source>
</evidence>
<name>A0AAP3BEX4_9BACT</name>
<feature type="domain" description="Glycosyl transferase family 1" evidence="1">
    <location>
        <begin position="198"/>
        <end position="336"/>
    </location>
</feature>
<dbReference type="CDD" id="cd03801">
    <property type="entry name" value="GT4_PimA-like"/>
    <property type="match status" value="1"/>
</dbReference>
<evidence type="ECO:0000259" key="1">
    <source>
        <dbReference type="Pfam" id="PF00534"/>
    </source>
</evidence>
<dbReference type="Gene3D" id="3.40.50.2000">
    <property type="entry name" value="Glycogen Phosphorylase B"/>
    <property type="match status" value="1"/>
</dbReference>
<comment type="caution">
    <text evidence="2">The sequence shown here is derived from an EMBL/GenBank/DDBJ whole genome shotgun (WGS) entry which is preliminary data.</text>
</comment>
<dbReference type="PANTHER" id="PTHR12526:SF630">
    <property type="entry name" value="GLYCOSYLTRANSFERASE"/>
    <property type="match status" value="1"/>
</dbReference>